<feature type="domain" description="Peptidase MA-like" evidence="2">
    <location>
        <begin position="509"/>
        <end position="624"/>
    </location>
</feature>
<dbReference type="Pfam" id="PF13485">
    <property type="entry name" value="Peptidase_MA_2"/>
    <property type="match status" value="1"/>
</dbReference>
<keyword evidence="1" id="KW-0802">TPR repeat</keyword>
<protein>
    <recommendedName>
        <fullName evidence="2">Peptidase MA-like domain-containing protein</fullName>
    </recommendedName>
</protein>
<dbReference type="PANTHER" id="PTHR12558">
    <property type="entry name" value="CELL DIVISION CYCLE 16,23,27"/>
    <property type="match status" value="1"/>
</dbReference>
<sequence>MQRVQSLRFWIDYTIPLLHQLSTYKLRSLCQLLLSLCLIVTYTTIPESSYASEIESCEQLLLSGQYEKCIATAETAINQKTYGSEWPALKAQAELAVGQYVEARQTIGAGLKRYSWSLPLRLLAYKIYLLNNQRDEAFVFLNSIHELANRSAWRYTDADSLVALGQASLLKHFDPGEVLESFYDRAIKEYPTHRNAYLAIGSLALAKNDFVLAQETFQTALKHIPNDADLLFGLAMSMQRSNPERSQKLLIQVLNSNPKHIPTQLHQVSQLIHSEQYDDAKKQLDQILLINRHLAEAWSYLAVIAHLENQPDAETAYYWQALSHHDQNPEVDYLIGKKLSEHYRFQEGAAYQQQALEKDSNFLPARIQLAQDELRLGREVSGWEHALQAHHQDGYDTTTFNLLELKDQLAKFKTLEDDYFVIRMESKEADVYGQEVIKLLHEAREVLCQKYDFKLKDKITVEIFPDPDDFAVRTFGMPAVSGYLGVCFGKVITANSPASQSENPTNWQSVLWHEFCHVVTLELTKNKMPRWISEGISVYEERQKNPRWGETMIPEYREMILKGEATPISELSSAFLNPKSGMHIQFAYYQSSIVVEYLIEQFGFEALKQILNDLRVGIPINVAIERRTKTLGELEQEFAIYINEKARNFGPSIDWSEQNLTALMSDDTQRFEEWIREHPHHFKGLMAYAQVLEEENRLKELEVVLKKLIQLYPHYTGSDNASEKLANLFRQQKRFDQEQKILEQYAEIDPNALNVFHRLTELYQKSQNWPAVYKTAQQAHAINPLYQETQQALAKACIELKRQQEAINAYRAILVLNPHNKAEAHYQLARLLKQNDFQLAKRHTLIALEEAPRFREAHQLLLELTTNKP</sequence>
<dbReference type="SMART" id="SM00028">
    <property type="entry name" value="TPR"/>
    <property type="match status" value="7"/>
</dbReference>
<dbReference type="EMBL" id="CP037422">
    <property type="protein sequence ID" value="QDU09209.1"/>
    <property type="molecule type" value="Genomic_DNA"/>
</dbReference>
<accession>A0A517WVC2</accession>
<feature type="repeat" description="TPR" evidence="1">
    <location>
        <begin position="194"/>
        <end position="227"/>
    </location>
</feature>
<name>A0A517WVC2_9PLAN</name>
<dbReference type="SUPFAM" id="SSF48452">
    <property type="entry name" value="TPR-like"/>
    <property type="match status" value="3"/>
</dbReference>
<organism evidence="3 4">
    <name type="scientific">Gimesia aquarii</name>
    <dbReference type="NCBI Taxonomy" id="2527964"/>
    <lineage>
        <taxon>Bacteria</taxon>
        <taxon>Pseudomonadati</taxon>
        <taxon>Planctomycetota</taxon>
        <taxon>Planctomycetia</taxon>
        <taxon>Planctomycetales</taxon>
        <taxon>Planctomycetaceae</taxon>
        <taxon>Gimesia</taxon>
    </lineage>
</organism>
<proteinExistence type="predicted"/>
<dbReference type="AlphaFoldDB" id="A0A517WVC2"/>
<dbReference type="PROSITE" id="PS50005">
    <property type="entry name" value="TPR"/>
    <property type="match status" value="1"/>
</dbReference>
<evidence type="ECO:0000259" key="2">
    <source>
        <dbReference type="Pfam" id="PF13485"/>
    </source>
</evidence>
<dbReference type="InterPro" id="IPR039568">
    <property type="entry name" value="Peptidase_MA-like_dom"/>
</dbReference>
<dbReference type="Proteomes" id="UP000318384">
    <property type="component" value="Chromosome"/>
</dbReference>
<dbReference type="InterPro" id="IPR011990">
    <property type="entry name" value="TPR-like_helical_dom_sf"/>
</dbReference>
<keyword evidence="4" id="KW-1185">Reference proteome</keyword>
<evidence type="ECO:0000313" key="3">
    <source>
        <dbReference type="EMBL" id="QDU09209.1"/>
    </source>
</evidence>
<evidence type="ECO:0000313" key="4">
    <source>
        <dbReference type="Proteomes" id="UP000318384"/>
    </source>
</evidence>
<dbReference type="OrthoDB" id="9787613at2"/>
<dbReference type="Gene3D" id="1.25.40.10">
    <property type="entry name" value="Tetratricopeptide repeat domain"/>
    <property type="match status" value="2"/>
</dbReference>
<dbReference type="InterPro" id="IPR019734">
    <property type="entry name" value="TPR_rpt"/>
</dbReference>
<reference evidence="3 4" key="1">
    <citation type="submission" date="2019-03" db="EMBL/GenBank/DDBJ databases">
        <title>Deep-cultivation of Planctomycetes and their phenomic and genomic characterization uncovers novel biology.</title>
        <authorList>
            <person name="Wiegand S."/>
            <person name="Jogler M."/>
            <person name="Boedeker C."/>
            <person name="Pinto D."/>
            <person name="Vollmers J."/>
            <person name="Rivas-Marin E."/>
            <person name="Kohn T."/>
            <person name="Peeters S.H."/>
            <person name="Heuer A."/>
            <person name="Rast P."/>
            <person name="Oberbeckmann S."/>
            <person name="Bunk B."/>
            <person name="Jeske O."/>
            <person name="Meyerdierks A."/>
            <person name="Storesund J.E."/>
            <person name="Kallscheuer N."/>
            <person name="Luecker S."/>
            <person name="Lage O.M."/>
            <person name="Pohl T."/>
            <person name="Merkel B.J."/>
            <person name="Hornburger P."/>
            <person name="Mueller R.-W."/>
            <person name="Bruemmer F."/>
            <person name="Labrenz M."/>
            <person name="Spormann A.M."/>
            <person name="Op den Camp H."/>
            <person name="Overmann J."/>
            <person name="Amann R."/>
            <person name="Jetten M.S.M."/>
            <person name="Mascher T."/>
            <person name="Medema M.H."/>
            <person name="Devos D.P."/>
            <person name="Kaster A.-K."/>
            <person name="Ovreas L."/>
            <person name="Rohde M."/>
            <person name="Galperin M.Y."/>
            <person name="Jogler C."/>
        </authorList>
    </citation>
    <scope>NUCLEOTIDE SEQUENCE [LARGE SCALE GENOMIC DNA]</scope>
    <source>
        <strain evidence="3 4">V202</strain>
    </source>
</reference>
<gene>
    <name evidence="3" type="ORF">V202x_25810</name>
</gene>
<dbReference type="PANTHER" id="PTHR12558:SF13">
    <property type="entry name" value="CELL DIVISION CYCLE PROTEIN 27 HOMOLOG"/>
    <property type="match status" value="1"/>
</dbReference>
<evidence type="ECO:0000256" key="1">
    <source>
        <dbReference type="PROSITE-ProRule" id="PRU00339"/>
    </source>
</evidence>
<dbReference type="RefSeq" id="WP_145175053.1">
    <property type="nucleotide sequence ID" value="NZ_CP037422.1"/>
</dbReference>